<evidence type="ECO:0000313" key="2">
    <source>
        <dbReference type="EMBL" id="SGZ02182.1"/>
    </source>
</evidence>
<protein>
    <recommendedName>
        <fullName evidence="4">Type II secretion system protein GspF domain-containing protein</fullName>
    </recommendedName>
</protein>
<evidence type="ECO:0000313" key="3">
    <source>
        <dbReference type="Proteomes" id="UP000182660"/>
    </source>
</evidence>
<sequence length="97" mass="10346">MRQHIKAMREQRIGEDNLGVILDTGLFIPIALSPLKVMGSTAEFSGLLFKSAVTHKAAAEKSMKRMSSIMPMVGIVIAIACLASLIGSSISDLMSVI</sequence>
<accession>A0ABY1HJN7</accession>
<evidence type="ECO:0008006" key="4">
    <source>
        <dbReference type="Google" id="ProtNLM"/>
    </source>
</evidence>
<gene>
    <name evidence="2" type="ORF">MT2528_4346</name>
</gene>
<evidence type="ECO:0000256" key="1">
    <source>
        <dbReference type="SAM" id="Phobius"/>
    </source>
</evidence>
<comment type="caution">
    <text evidence="2">The sequence shown here is derived from an EMBL/GenBank/DDBJ whole genome shotgun (WGS) entry which is preliminary data.</text>
</comment>
<proteinExistence type="predicted"/>
<reference evidence="2 3" key="1">
    <citation type="submission" date="2016-11" db="EMBL/GenBank/DDBJ databases">
        <authorList>
            <person name="Klemetsen T."/>
        </authorList>
    </citation>
    <scope>NUCLEOTIDE SEQUENCE [LARGE SCALE GENOMIC DNA]</scope>
    <source>
        <strain evidence="2">MT 2528</strain>
    </source>
</reference>
<feature type="transmembrane region" description="Helical" evidence="1">
    <location>
        <begin position="69"/>
        <end position="90"/>
    </location>
</feature>
<keyword evidence="1" id="KW-0472">Membrane</keyword>
<name>A0ABY1HJN7_9GAMM</name>
<keyword evidence="1" id="KW-1133">Transmembrane helix</keyword>
<dbReference type="Proteomes" id="UP000182660">
    <property type="component" value="Unassembled WGS sequence"/>
</dbReference>
<organism evidence="2 3">
    <name type="scientific">Moritella viscosa</name>
    <dbReference type="NCBI Taxonomy" id="80854"/>
    <lineage>
        <taxon>Bacteria</taxon>
        <taxon>Pseudomonadati</taxon>
        <taxon>Pseudomonadota</taxon>
        <taxon>Gammaproteobacteria</taxon>
        <taxon>Alteromonadales</taxon>
        <taxon>Moritellaceae</taxon>
        <taxon>Moritella</taxon>
    </lineage>
</organism>
<keyword evidence="3" id="KW-1185">Reference proteome</keyword>
<keyword evidence="1" id="KW-0812">Transmembrane</keyword>
<dbReference type="EMBL" id="FPLJ01000127">
    <property type="protein sequence ID" value="SGZ02182.1"/>
    <property type="molecule type" value="Genomic_DNA"/>
</dbReference>